<feature type="region of interest" description="Disordered" evidence="1">
    <location>
        <begin position="266"/>
        <end position="370"/>
    </location>
</feature>
<evidence type="ECO:0000313" key="4">
    <source>
        <dbReference type="WBParaSite" id="scf7180000423773.g11595"/>
    </source>
</evidence>
<organism evidence="3 4">
    <name type="scientific">Meloidogyne floridensis</name>
    <dbReference type="NCBI Taxonomy" id="298350"/>
    <lineage>
        <taxon>Eukaryota</taxon>
        <taxon>Metazoa</taxon>
        <taxon>Ecdysozoa</taxon>
        <taxon>Nematoda</taxon>
        <taxon>Chromadorea</taxon>
        <taxon>Rhabditida</taxon>
        <taxon>Tylenchina</taxon>
        <taxon>Tylenchomorpha</taxon>
        <taxon>Tylenchoidea</taxon>
        <taxon>Meloidogynidae</taxon>
        <taxon>Meloidogyninae</taxon>
        <taxon>Meloidogyne</taxon>
    </lineage>
</organism>
<protein>
    <submittedName>
        <fullName evidence="4">Uncharacterized protein</fullName>
    </submittedName>
</protein>
<sequence>MAIKTTETKFNRQQRSTKNFKIINKIKPQFYFLIIIIFSISILEAFPTKEKGERRKELRDKEEKKQKDLICNVGDEHECVCNVSIGNLDSSNIPNCNEFIGGKSLDAVKIIVRDFNLTALLRTNETHEQYLRRRISQLLNRYCETVPDECPGTLAELRSQRLKLETSSRELDNLNDRTPLIIDDGGPSLTRENIVILRVIYLPGRVRTQISFVVLKMANTFGGINSSLILPPKTIKYILSAQTAPLPRVLGGVKIEQIAIETLKKKRPPVNNMNDISKTRCRQKTSKSNGTTTPSSENQKKKSSSSRNYGTCTDRLFASTSSNNNREDDGQLTSGQRSAESKSLRSSRRESNSLKRLWRKRGSSSGEKIKKISKTSGIEIENNKIKDDEENKIINNELDEEAISASSRSVTAYQNSFMCDHSQLPREDSHFDDEDFNDGCGGGDFEIIDMSRRRRQSSLLSNSNNKQRMEQKRHSLLLSPNNIRSPLSSDDDQQQRMTFREDTPVPLGDDQQTIIVNPLAAVTPKNQLLDALKNKNKKKLLGKLLLLASETDSELDLGNEEEEEENEKIKKSSNNYLNKKENIKRESNATSSPESDEEEEGEGEGENTILERHHYERLLESPMKQKTIKSLEEK</sequence>
<keyword evidence="2" id="KW-0472">Membrane</keyword>
<feature type="compositionally biased region" description="Acidic residues" evidence="1">
    <location>
        <begin position="552"/>
        <end position="566"/>
    </location>
</feature>
<name>A0A915P3Z2_9BILA</name>
<dbReference type="Proteomes" id="UP000887560">
    <property type="component" value="Unplaced"/>
</dbReference>
<reference evidence="4" key="1">
    <citation type="submission" date="2022-11" db="UniProtKB">
        <authorList>
            <consortium name="WormBaseParasite"/>
        </authorList>
    </citation>
    <scope>IDENTIFICATION</scope>
</reference>
<accession>A0A915P3Z2</accession>
<feature type="transmembrane region" description="Helical" evidence="2">
    <location>
        <begin position="29"/>
        <end position="46"/>
    </location>
</feature>
<proteinExistence type="predicted"/>
<feature type="compositionally biased region" description="Basic and acidic residues" evidence="1">
    <location>
        <begin position="578"/>
        <end position="587"/>
    </location>
</feature>
<feature type="compositionally biased region" description="Acidic residues" evidence="1">
    <location>
        <begin position="594"/>
        <end position="605"/>
    </location>
</feature>
<feature type="compositionally biased region" description="Basic and acidic residues" evidence="1">
    <location>
        <begin position="609"/>
        <end position="619"/>
    </location>
</feature>
<dbReference type="AlphaFoldDB" id="A0A915P3Z2"/>
<dbReference type="WBParaSite" id="scf7180000423773.g11595">
    <property type="protein sequence ID" value="scf7180000423773.g11595"/>
    <property type="gene ID" value="scf7180000423773.g11595"/>
</dbReference>
<keyword evidence="2" id="KW-1133">Transmembrane helix</keyword>
<feature type="compositionally biased region" description="Basic and acidic residues" evidence="1">
    <location>
        <begin position="339"/>
        <end position="353"/>
    </location>
</feature>
<keyword evidence="3" id="KW-1185">Reference proteome</keyword>
<evidence type="ECO:0000256" key="1">
    <source>
        <dbReference type="SAM" id="MobiDB-lite"/>
    </source>
</evidence>
<evidence type="ECO:0000256" key="2">
    <source>
        <dbReference type="SAM" id="Phobius"/>
    </source>
</evidence>
<keyword evidence="2" id="KW-0812">Transmembrane</keyword>
<evidence type="ECO:0000313" key="3">
    <source>
        <dbReference type="Proteomes" id="UP000887560"/>
    </source>
</evidence>
<feature type="region of interest" description="Disordered" evidence="1">
    <location>
        <begin position="552"/>
        <end position="634"/>
    </location>
</feature>